<evidence type="ECO:0000256" key="1">
    <source>
        <dbReference type="ARBA" id="ARBA00010381"/>
    </source>
</evidence>
<reference evidence="4 5" key="1">
    <citation type="journal article" date="2016" name="Mol. Biol. Evol.">
        <title>Comparative Genomics of Early-Diverging Mushroom-Forming Fungi Provides Insights into the Origins of Lignocellulose Decay Capabilities.</title>
        <authorList>
            <person name="Nagy L.G."/>
            <person name="Riley R."/>
            <person name="Tritt A."/>
            <person name="Adam C."/>
            <person name="Daum C."/>
            <person name="Floudas D."/>
            <person name="Sun H."/>
            <person name="Yadav J.S."/>
            <person name="Pangilinan J."/>
            <person name="Larsson K.H."/>
            <person name="Matsuura K."/>
            <person name="Barry K."/>
            <person name="Labutti K."/>
            <person name="Kuo R."/>
            <person name="Ohm R.A."/>
            <person name="Bhattacharya S.S."/>
            <person name="Shirouzu T."/>
            <person name="Yoshinaga Y."/>
            <person name="Martin F.M."/>
            <person name="Grigoriev I.V."/>
            <person name="Hibbett D.S."/>
        </authorList>
    </citation>
    <scope>NUCLEOTIDE SEQUENCE [LARGE SCALE GENOMIC DNA]</scope>
    <source>
        <strain evidence="4 5">HHB9708</strain>
    </source>
</reference>
<evidence type="ECO:0000313" key="5">
    <source>
        <dbReference type="Proteomes" id="UP000076722"/>
    </source>
</evidence>
<dbReference type="Proteomes" id="UP000076722">
    <property type="component" value="Unassembled WGS sequence"/>
</dbReference>
<dbReference type="GO" id="GO:0007059">
    <property type="term" value="P:chromosome segregation"/>
    <property type="evidence" value="ECO:0007669"/>
    <property type="project" value="UniProtKB-KW"/>
</dbReference>
<dbReference type="STRING" id="1314777.A0A165AH66"/>
<dbReference type="InterPro" id="IPR039796">
    <property type="entry name" value="MIP18"/>
</dbReference>
<dbReference type="InterPro" id="IPR034904">
    <property type="entry name" value="FSCA_dom_sf"/>
</dbReference>
<dbReference type="GO" id="GO:1990229">
    <property type="term" value="C:iron-sulfur cluster assembly complex"/>
    <property type="evidence" value="ECO:0007669"/>
    <property type="project" value="UniProtKB-ARBA"/>
</dbReference>
<evidence type="ECO:0000259" key="3">
    <source>
        <dbReference type="Pfam" id="PF01883"/>
    </source>
</evidence>
<dbReference type="Pfam" id="PF01883">
    <property type="entry name" value="FeS_assembly_P"/>
    <property type="match status" value="1"/>
</dbReference>
<dbReference type="PANTHER" id="PTHR12377:SF0">
    <property type="entry name" value="CYTOSOLIC IRON-SULFUR ASSEMBLY COMPONENT 2B"/>
    <property type="match status" value="1"/>
</dbReference>
<dbReference type="GO" id="GO:0140535">
    <property type="term" value="C:intracellular protein-containing complex"/>
    <property type="evidence" value="ECO:0007669"/>
    <property type="project" value="UniProtKB-ARBA"/>
</dbReference>
<keyword evidence="2" id="KW-0159">Chromosome partition</keyword>
<name>A0A165AH66_9AGAM</name>
<dbReference type="SUPFAM" id="SSF117916">
    <property type="entry name" value="Fe-S cluster assembly (FSCA) domain-like"/>
    <property type="match status" value="1"/>
</dbReference>
<proteinExistence type="inferred from homology"/>
<dbReference type="Gene3D" id="3.30.300.130">
    <property type="entry name" value="Fe-S cluster assembly (FSCA)"/>
    <property type="match status" value="1"/>
</dbReference>
<organism evidence="4 5">
    <name type="scientific">Sistotremastrum niveocremeum HHB9708</name>
    <dbReference type="NCBI Taxonomy" id="1314777"/>
    <lineage>
        <taxon>Eukaryota</taxon>
        <taxon>Fungi</taxon>
        <taxon>Dikarya</taxon>
        <taxon>Basidiomycota</taxon>
        <taxon>Agaricomycotina</taxon>
        <taxon>Agaricomycetes</taxon>
        <taxon>Sistotremastrales</taxon>
        <taxon>Sistotremastraceae</taxon>
        <taxon>Sertulicium</taxon>
        <taxon>Sertulicium niveocremeum</taxon>
    </lineage>
</organism>
<dbReference type="PANTHER" id="PTHR12377">
    <property type="entry name" value="CYTOSOLIC IRON-SULFUR ASSEMBLY COMPONENT 2B-RELATED"/>
    <property type="match status" value="1"/>
</dbReference>
<evidence type="ECO:0000256" key="2">
    <source>
        <dbReference type="ARBA" id="ARBA00022829"/>
    </source>
</evidence>
<keyword evidence="5" id="KW-1185">Reference proteome</keyword>
<accession>A0A165AH66</accession>
<dbReference type="Gene3D" id="6.10.250.1280">
    <property type="match status" value="1"/>
</dbReference>
<evidence type="ECO:0000313" key="4">
    <source>
        <dbReference type="EMBL" id="KZS98986.1"/>
    </source>
</evidence>
<feature type="domain" description="MIP18 family-like" evidence="3">
    <location>
        <begin position="51"/>
        <end position="111"/>
    </location>
</feature>
<dbReference type="OrthoDB" id="2746at2759"/>
<protein>
    <recommendedName>
        <fullName evidence="3">MIP18 family-like domain-containing protein</fullName>
    </recommendedName>
</protein>
<dbReference type="InterPro" id="IPR002744">
    <property type="entry name" value="MIP18-like"/>
</dbReference>
<sequence length="178" mass="20109">MAPALINANPTIFAPTKQSLRRNDLNARALWIDQRDESDEDTEAEEDIDQQEVFDLIRGISDPEHPLSLEQLHVVSAEQIELSRNRVLVEFTPTVPHCGMSTIIGLSIRVRLMRCLPERFKLDMRVKKGSHQSEDAVNKQLNDKERVAAALENPALVDVVEQCLSTASKRDDMNPLDL</sequence>
<dbReference type="EMBL" id="KV419394">
    <property type="protein sequence ID" value="KZS98986.1"/>
    <property type="molecule type" value="Genomic_DNA"/>
</dbReference>
<comment type="similarity">
    <text evidence="1">Belongs to the MIP18 family.</text>
</comment>
<dbReference type="FunFam" id="3.30.300.130:FF:000005">
    <property type="entry name" value="Mitotic spindle-associated mmxd complex subunit"/>
    <property type="match status" value="1"/>
</dbReference>
<dbReference type="GO" id="GO:0051604">
    <property type="term" value="P:protein maturation"/>
    <property type="evidence" value="ECO:0007669"/>
    <property type="project" value="InterPro"/>
</dbReference>
<dbReference type="AlphaFoldDB" id="A0A165AH66"/>
<gene>
    <name evidence="4" type="ORF">SISNIDRAFT_447818</name>
</gene>